<organism evidence="2">
    <name type="scientific">viral metagenome</name>
    <dbReference type="NCBI Taxonomy" id="1070528"/>
    <lineage>
        <taxon>unclassified sequences</taxon>
        <taxon>metagenomes</taxon>
        <taxon>organismal metagenomes</taxon>
    </lineage>
</organism>
<accession>A0A6C0HR13</accession>
<protein>
    <submittedName>
        <fullName evidence="2">Uncharacterized protein</fullName>
    </submittedName>
</protein>
<evidence type="ECO:0000256" key="1">
    <source>
        <dbReference type="SAM" id="Coils"/>
    </source>
</evidence>
<keyword evidence="1" id="KW-0175">Coiled coil</keyword>
<feature type="coiled-coil region" evidence="1">
    <location>
        <begin position="269"/>
        <end position="296"/>
    </location>
</feature>
<evidence type="ECO:0000313" key="2">
    <source>
        <dbReference type="EMBL" id="QHT82586.1"/>
    </source>
</evidence>
<reference evidence="2" key="1">
    <citation type="journal article" date="2020" name="Nature">
        <title>Giant virus diversity and host interactions through global metagenomics.</title>
        <authorList>
            <person name="Schulz F."/>
            <person name="Roux S."/>
            <person name="Paez-Espino D."/>
            <person name="Jungbluth S."/>
            <person name="Walsh D.A."/>
            <person name="Denef V.J."/>
            <person name="McMahon K.D."/>
            <person name="Konstantinidis K.T."/>
            <person name="Eloe-Fadrosh E.A."/>
            <person name="Kyrpides N.C."/>
            <person name="Woyke T."/>
        </authorList>
    </citation>
    <scope>NUCLEOTIDE SEQUENCE</scope>
    <source>
        <strain evidence="2">GVMAG-M-3300023184-165</strain>
    </source>
</reference>
<dbReference type="EMBL" id="MN740002">
    <property type="protein sequence ID" value="QHT82586.1"/>
    <property type="molecule type" value="Genomic_DNA"/>
</dbReference>
<name>A0A6C0HR13_9ZZZZ</name>
<dbReference type="AlphaFoldDB" id="A0A6C0HR13"/>
<sequence length="318" mass="37009">MQVNIDFITTENIEMIWEIVLDDIKPRLKSQEQFSHARGFFINQARLFFEREKNTSQNLMEMNKKFISLIMNSFNSQRQPIFQSPPTKQLFKAEDIQAERLNAFEKGLAEKKNDFLNAITVPVPESPKFSDSSRDEPIGGAMGELIARTLAQRNFEVETFHKSANKEDVEKWLKPAETSVKVEKVQQNQQSASQLEEKQKQYQYNQATPKFIQIGEELPVAPSTRKKISWGENQEYEVNEISLEVNEISSTVPNIFSRLKQIKEENPETVELKKEIKNMGEKIVNLEDKMDKILELLKNKIEPATNNNMENTYKEQWT</sequence>
<proteinExistence type="predicted"/>